<protein>
    <submittedName>
        <fullName evidence="3">Ferrous iron transport protein A</fullName>
    </submittedName>
</protein>
<comment type="caution">
    <text evidence="3">The sequence shown here is derived from an EMBL/GenBank/DDBJ whole genome shotgun (WGS) entry which is preliminary data.</text>
</comment>
<evidence type="ECO:0000256" key="1">
    <source>
        <dbReference type="ARBA" id="ARBA00023004"/>
    </source>
</evidence>
<evidence type="ECO:0000313" key="4">
    <source>
        <dbReference type="Proteomes" id="UP000623678"/>
    </source>
</evidence>
<dbReference type="InterPro" id="IPR007167">
    <property type="entry name" value="Fe-transptr_FeoA-like"/>
</dbReference>
<proteinExistence type="predicted"/>
<reference evidence="3" key="1">
    <citation type="submission" date="2020-08" db="EMBL/GenBank/DDBJ databases">
        <title>Genome public.</title>
        <authorList>
            <person name="Liu C."/>
            <person name="Sun Q."/>
        </authorList>
    </citation>
    <scope>NUCLEOTIDE SEQUENCE</scope>
    <source>
        <strain evidence="3">NSJ-64</strain>
    </source>
</reference>
<dbReference type="Proteomes" id="UP000623678">
    <property type="component" value="Unassembled WGS sequence"/>
</dbReference>
<dbReference type="AlphaFoldDB" id="A0A926ICS1"/>
<keyword evidence="1" id="KW-0408">Iron</keyword>
<dbReference type="GO" id="GO:0046914">
    <property type="term" value="F:transition metal ion binding"/>
    <property type="evidence" value="ECO:0007669"/>
    <property type="project" value="InterPro"/>
</dbReference>
<dbReference type="SMART" id="SM00899">
    <property type="entry name" value="FeoA"/>
    <property type="match status" value="1"/>
</dbReference>
<accession>A0A926ICS1</accession>
<organism evidence="3 4">
    <name type="scientific">Youxingia wuxianensis</name>
    <dbReference type="NCBI Taxonomy" id="2763678"/>
    <lineage>
        <taxon>Bacteria</taxon>
        <taxon>Bacillati</taxon>
        <taxon>Bacillota</taxon>
        <taxon>Clostridia</taxon>
        <taxon>Eubacteriales</taxon>
        <taxon>Oscillospiraceae</taxon>
        <taxon>Youxingia</taxon>
    </lineage>
</organism>
<name>A0A926ICS1_9FIRM</name>
<sequence length="77" mass="8420">MTLDQLKTGSSGIIISVGGSGALRRRLLDMGLTPNTKVYIRKVAPLGDPIELHLRSYELTIRREDAANIEIDEVVDG</sequence>
<dbReference type="Pfam" id="PF04023">
    <property type="entry name" value="FeoA"/>
    <property type="match status" value="1"/>
</dbReference>
<dbReference type="InterPro" id="IPR052713">
    <property type="entry name" value="FeoA"/>
</dbReference>
<feature type="domain" description="Ferrous iron transporter FeoA-like" evidence="2">
    <location>
        <begin position="1"/>
        <end position="73"/>
    </location>
</feature>
<dbReference type="InterPro" id="IPR008988">
    <property type="entry name" value="Transcriptional_repressor_C"/>
</dbReference>
<dbReference type="PANTHER" id="PTHR42954:SF2">
    <property type="entry name" value="FE(2+) TRANSPORT PROTEIN A"/>
    <property type="match status" value="1"/>
</dbReference>
<gene>
    <name evidence="3" type="ORF">H8705_07845</name>
</gene>
<dbReference type="EMBL" id="JACRTD010000005">
    <property type="protein sequence ID" value="MBC8585492.1"/>
    <property type="molecule type" value="Genomic_DNA"/>
</dbReference>
<evidence type="ECO:0000259" key="2">
    <source>
        <dbReference type="SMART" id="SM00899"/>
    </source>
</evidence>
<dbReference type="PANTHER" id="PTHR42954">
    <property type="entry name" value="FE(2+) TRANSPORT PROTEIN A"/>
    <property type="match status" value="1"/>
</dbReference>
<keyword evidence="4" id="KW-1185">Reference proteome</keyword>
<dbReference type="Gene3D" id="2.30.30.90">
    <property type="match status" value="1"/>
</dbReference>
<dbReference type="RefSeq" id="WP_262395279.1">
    <property type="nucleotide sequence ID" value="NZ_JACRTD010000005.1"/>
</dbReference>
<dbReference type="SUPFAM" id="SSF50037">
    <property type="entry name" value="C-terminal domain of transcriptional repressors"/>
    <property type="match status" value="1"/>
</dbReference>
<evidence type="ECO:0000313" key="3">
    <source>
        <dbReference type="EMBL" id="MBC8585492.1"/>
    </source>
</evidence>
<dbReference type="InterPro" id="IPR038157">
    <property type="entry name" value="FeoA_core_dom"/>
</dbReference>